<reference evidence="2" key="1">
    <citation type="journal article" date="2014" name="Proc. Natl. Acad. Sci. U.S.A.">
        <title>Extensive sampling of basidiomycete genomes demonstrates inadequacy of the white-rot/brown-rot paradigm for wood decay fungi.</title>
        <authorList>
            <person name="Riley R."/>
            <person name="Salamov A.A."/>
            <person name="Brown D.W."/>
            <person name="Nagy L.G."/>
            <person name="Floudas D."/>
            <person name="Held B.W."/>
            <person name="Levasseur A."/>
            <person name="Lombard V."/>
            <person name="Morin E."/>
            <person name="Otillar R."/>
            <person name="Lindquist E.A."/>
            <person name="Sun H."/>
            <person name="LaButti K.M."/>
            <person name="Schmutz J."/>
            <person name="Jabbour D."/>
            <person name="Luo H."/>
            <person name="Baker S.E."/>
            <person name="Pisabarro A.G."/>
            <person name="Walton J.D."/>
            <person name="Blanchette R.A."/>
            <person name="Henrissat B."/>
            <person name="Martin F."/>
            <person name="Cullen D."/>
            <person name="Hibbett D.S."/>
            <person name="Grigoriev I.V."/>
        </authorList>
    </citation>
    <scope>NUCLEOTIDE SEQUENCE [LARGE SCALE GENOMIC DNA]</scope>
    <source>
        <strain evidence="2">MUCL 33604</strain>
    </source>
</reference>
<evidence type="ECO:0000313" key="1">
    <source>
        <dbReference type="EMBL" id="KDQ62454.1"/>
    </source>
</evidence>
<organism evidence="1 2">
    <name type="scientific">Jaapia argillacea MUCL 33604</name>
    <dbReference type="NCBI Taxonomy" id="933084"/>
    <lineage>
        <taxon>Eukaryota</taxon>
        <taxon>Fungi</taxon>
        <taxon>Dikarya</taxon>
        <taxon>Basidiomycota</taxon>
        <taxon>Agaricomycotina</taxon>
        <taxon>Agaricomycetes</taxon>
        <taxon>Agaricomycetidae</taxon>
        <taxon>Jaapiales</taxon>
        <taxon>Jaapiaceae</taxon>
        <taxon>Jaapia</taxon>
    </lineage>
</organism>
<proteinExistence type="predicted"/>
<dbReference type="STRING" id="933084.A0A067Q682"/>
<dbReference type="EMBL" id="KL197711">
    <property type="protein sequence ID" value="KDQ62454.1"/>
    <property type="molecule type" value="Genomic_DNA"/>
</dbReference>
<dbReference type="HOGENOM" id="CLU_2606369_0_0_1"/>
<dbReference type="Proteomes" id="UP000027265">
    <property type="component" value="Unassembled WGS sequence"/>
</dbReference>
<gene>
    <name evidence="1" type="ORF">JAAARDRAFT_189778</name>
</gene>
<dbReference type="InParanoid" id="A0A067Q682"/>
<name>A0A067Q682_9AGAM</name>
<sequence>MKAKLGKRPCLFQLKIAKALAEDKKDVENEDKLIIVVTPLNLLGKQNVNLLTKANISGVAIEAENSSDETFKDVAAGKY</sequence>
<dbReference type="OrthoDB" id="10261556at2759"/>
<keyword evidence="2" id="KW-1185">Reference proteome</keyword>
<dbReference type="AlphaFoldDB" id="A0A067Q682"/>
<protein>
    <submittedName>
        <fullName evidence="1">Uncharacterized protein</fullName>
    </submittedName>
</protein>
<accession>A0A067Q682</accession>
<evidence type="ECO:0000313" key="2">
    <source>
        <dbReference type="Proteomes" id="UP000027265"/>
    </source>
</evidence>